<name>A0A517Z7G5_9PLAN</name>
<keyword evidence="2" id="KW-0472">Membrane</keyword>
<feature type="domain" description="Endonuclease/exonuclease/phosphatase" evidence="3">
    <location>
        <begin position="128"/>
        <end position="353"/>
    </location>
</feature>
<keyword evidence="2" id="KW-1133">Transmembrane helix</keyword>
<accession>A0A517Z7G5</accession>
<feature type="transmembrane region" description="Helical" evidence="2">
    <location>
        <begin position="66"/>
        <end position="85"/>
    </location>
</feature>
<evidence type="ECO:0000256" key="2">
    <source>
        <dbReference type="SAM" id="Phobius"/>
    </source>
</evidence>
<dbReference type="EMBL" id="CP036275">
    <property type="protein sequence ID" value="QDU38389.1"/>
    <property type="molecule type" value="Genomic_DNA"/>
</dbReference>
<evidence type="ECO:0000313" key="5">
    <source>
        <dbReference type="Proteomes" id="UP000320496"/>
    </source>
</evidence>
<dbReference type="InterPro" id="IPR005135">
    <property type="entry name" value="Endo/exonuclease/phosphatase"/>
</dbReference>
<dbReference type="Pfam" id="PF03372">
    <property type="entry name" value="Exo_endo_phos"/>
    <property type="match status" value="1"/>
</dbReference>
<dbReference type="Proteomes" id="UP000320496">
    <property type="component" value="Chromosome"/>
</dbReference>
<evidence type="ECO:0000259" key="3">
    <source>
        <dbReference type="Pfam" id="PF03372"/>
    </source>
</evidence>
<dbReference type="GO" id="GO:0004519">
    <property type="term" value="F:endonuclease activity"/>
    <property type="evidence" value="ECO:0007669"/>
    <property type="project" value="UniProtKB-KW"/>
</dbReference>
<sequence>MTAPPVSRSQPGSPQLLDHSRQTRRRSVFSRIVTVFTVLNALGVAALLLLISVVSEEWWLTAVLTYLPRAPWVLPSLLLLVVSLFANRTMAWVNGVAAVLVLGPVMGLSAPVGAVATPTDESKVLRIATCNVQGGIGHLAKVLHELDLLEIDLLVAQEAVRDISELEEHYADWHTLHIGEFWFGSRYPIRHLQTFRSEGFNRDTAVVVEVEGPDGPFRVVNVHQSTARHGLMNLSWHSPFTDEGVKDFEWYQWQREVEALDTASFAMDQAVVAPTLVLGDFNMPTTSSMFVKSWSRLTSAFEAAGFGYGYTSPCNTGTRWPKNTPWLRIDHILYDDRWNVHECQIGRTDGSDHRLVMAAVTLKPQADVGDE</sequence>
<keyword evidence="4" id="KW-0269">Exonuclease</keyword>
<dbReference type="KEGG" id="mri:Mal4_27160"/>
<evidence type="ECO:0000256" key="1">
    <source>
        <dbReference type="SAM" id="MobiDB-lite"/>
    </source>
</evidence>
<feature type="transmembrane region" description="Helical" evidence="2">
    <location>
        <begin position="28"/>
        <end position="54"/>
    </location>
</feature>
<organism evidence="4 5">
    <name type="scientific">Maioricimonas rarisocia</name>
    <dbReference type="NCBI Taxonomy" id="2528026"/>
    <lineage>
        <taxon>Bacteria</taxon>
        <taxon>Pseudomonadati</taxon>
        <taxon>Planctomycetota</taxon>
        <taxon>Planctomycetia</taxon>
        <taxon>Planctomycetales</taxon>
        <taxon>Planctomycetaceae</taxon>
        <taxon>Maioricimonas</taxon>
    </lineage>
</organism>
<evidence type="ECO:0000313" key="4">
    <source>
        <dbReference type="EMBL" id="QDU38389.1"/>
    </source>
</evidence>
<dbReference type="GO" id="GO:0004527">
    <property type="term" value="F:exonuclease activity"/>
    <property type="evidence" value="ECO:0007669"/>
    <property type="project" value="UniProtKB-KW"/>
</dbReference>
<proteinExistence type="predicted"/>
<keyword evidence="5" id="KW-1185">Reference proteome</keyword>
<keyword evidence="4" id="KW-0378">Hydrolase</keyword>
<keyword evidence="2" id="KW-0812">Transmembrane</keyword>
<keyword evidence="4" id="KW-0540">Nuclease</keyword>
<dbReference type="InterPro" id="IPR036691">
    <property type="entry name" value="Endo/exonu/phosph_ase_sf"/>
</dbReference>
<gene>
    <name evidence="4" type="ORF">Mal4_27160</name>
</gene>
<keyword evidence="4" id="KW-0255">Endonuclease</keyword>
<dbReference type="Gene3D" id="3.60.10.10">
    <property type="entry name" value="Endonuclease/exonuclease/phosphatase"/>
    <property type="match status" value="1"/>
</dbReference>
<reference evidence="4 5" key="1">
    <citation type="submission" date="2019-02" db="EMBL/GenBank/DDBJ databases">
        <title>Deep-cultivation of Planctomycetes and their phenomic and genomic characterization uncovers novel biology.</title>
        <authorList>
            <person name="Wiegand S."/>
            <person name="Jogler M."/>
            <person name="Boedeker C."/>
            <person name="Pinto D."/>
            <person name="Vollmers J."/>
            <person name="Rivas-Marin E."/>
            <person name="Kohn T."/>
            <person name="Peeters S.H."/>
            <person name="Heuer A."/>
            <person name="Rast P."/>
            <person name="Oberbeckmann S."/>
            <person name="Bunk B."/>
            <person name="Jeske O."/>
            <person name="Meyerdierks A."/>
            <person name="Storesund J.E."/>
            <person name="Kallscheuer N."/>
            <person name="Luecker S."/>
            <person name="Lage O.M."/>
            <person name="Pohl T."/>
            <person name="Merkel B.J."/>
            <person name="Hornburger P."/>
            <person name="Mueller R.-W."/>
            <person name="Bruemmer F."/>
            <person name="Labrenz M."/>
            <person name="Spormann A.M."/>
            <person name="Op den Camp H."/>
            <person name="Overmann J."/>
            <person name="Amann R."/>
            <person name="Jetten M.S.M."/>
            <person name="Mascher T."/>
            <person name="Medema M.H."/>
            <person name="Devos D.P."/>
            <person name="Kaster A.-K."/>
            <person name="Ovreas L."/>
            <person name="Rohde M."/>
            <person name="Galperin M.Y."/>
            <person name="Jogler C."/>
        </authorList>
    </citation>
    <scope>NUCLEOTIDE SEQUENCE [LARGE SCALE GENOMIC DNA]</scope>
    <source>
        <strain evidence="4 5">Mal4</strain>
    </source>
</reference>
<dbReference type="AlphaFoldDB" id="A0A517Z7G5"/>
<protein>
    <submittedName>
        <fullName evidence="4">Endonuclease/Exonuclease/phosphatase family protein</fullName>
    </submittedName>
</protein>
<dbReference type="SUPFAM" id="SSF56219">
    <property type="entry name" value="DNase I-like"/>
    <property type="match status" value="1"/>
</dbReference>
<feature type="transmembrane region" description="Helical" evidence="2">
    <location>
        <begin position="92"/>
        <end position="116"/>
    </location>
</feature>
<dbReference type="RefSeq" id="WP_197444373.1">
    <property type="nucleotide sequence ID" value="NZ_CP036275.1"/>
</dbReference>
<feature type="region of interest" description="Disordered" evidence="1">
    <location>
        <begin position="1"/>
        <end position="22"/>
    </location>
</feature>